<comment type="caution">
    <text evidence="1">The sequence shown here is derived from an EMBL/GenBank/DDBJ whole genome shotgun (WGS) entry which is preliminary data.</text>
</comment>
<gene>
    <name evidence="1" type="ORF">PSON_ATCC_30995.1.T0790017</name>
</gene>
<organism evidence="1 2">
    <name type="scientific">Paramecium sonneborni</name>
    <dbReference type="NCBI Taxonomy" id="65129"/>
    <lineage>
        <taxon>Eukaryota</taxon>
        <taxon>Sar</taxon>
        <taxon>Alveolata</taxon>
        <taxon>Ciliophora</taxon>
        <taxon>Intramacronucleata</taxon>
        <taxon>Oligohymenophorea</taxon>
        <taxon>Peniculida</taxon>
        <taxon>Parameciidae</taxon>
        <taxon>Paramecium</taxon>
    </lineage>
</organism>
<dbReference type="AlphaFoldDB" id="A0A8S1PI67"/>
<dbReference type="EMBL" id="CAJJDN010000079">
    <property type="protein sequence ID" value="CAD8102900.1"/>
    <property type="molecule type" value="Genomic_DNA"/>
</dbReference>
<evidence type="ECO:0000313" key="1">
    <source>
        <dbReference type="EMBL" id="CAD8102900.1"/>
    </source>
</evidence>
<reference evidence="1" key="1">
    <citation type="submission" date="2021-01" db="EMBL/GenBank/DDBJ databases">
        <authorList>
            <consortium name="Genoscope - CEA"/>
            <person name="William W."/>
        </authorList>
    </citation>
    <scope>NUCLEOTIDE SEQUENCE</scope>
</reference>
<accession>A0A8S1PI67</accession>
<name>A0A8S1PI67_9CILI</name>
<proteinExistence type="predicted"/>
<sequence>MLNLNYESKEIYTFKNIDQILKVLQYDDFGIFNINFEKNTITYYINHLRCIRLSDLLFWIENDLVRIYLEQLLVLVLKLLEKVDFLESQEIKHNYLDENRIWLVQEQTSSSPSLISQFLLYEIHFTGYQCPFYEKYSKKIQITTQIKIIVKLILEKCIENIGLKQKITPLSKKDILQSIIDKCKDNSNISEIQKSIQDLLQKYNYKENIQNNIFQFLDIYDDSINSDRNKQIESVNIQINQIIEHVKQDGQLQIEILLQYIIPIISKQVAQNSKANLDYKNFVEKKREFLAQQELQLKQNIQQSIKHEISNSINEYEKEFRFQITQSEINQIENEIISSIFCSQQVKYFNNTYWLHFNNQEIVERKIVVVSKIIVDEVKDKIKLLYMFKILELIDNLI</sequence>
<protein>
    <submittedName>
        <fullName evidence="1">Uncharacterized protein</fullName>
    </submittedName>
</protein>
<evidence type="ECO:0000313" key="2">
    <source>
        <dbReference type="Proteomes" id="UP000692954"/>
    </source>
</evidence>
<keyword evidence="2" id="KW-1185">Reference proteome</keyword>
<dbReference type="Proteomes" id="UP000692954">
    <property type="component" value="Unassembled WGS sequence"/>
</dbReference>